<keyword evidence="2" id="KW-0472">Membrane</keyword>
<evidence type="ECO:0000313" key="3">
    <source>
        <dbReference type="EMBL" id="SHE65078.1"/>
    </source>
</evidence>
<dbReference type="Proteomes" id="UP000184485">
    <property type="component" value="Unassembled WGS sequence"/>
</dbReference>
<evidence type="ECO:0000313" key="4">
    <source>
        <dbReference type="Proteomes" id="UP000184485"/>
    </source>
</evidence>
<organism evidence="3 4">
    <name type="scientific">Kaistia soli DSM 19436</name>
    <dbReference type="NCBI Taxonomy" id="1122133"/>
    <lineage>
        <taxon>Bacteria</taxon>
        <taxon>Pseudomonadati</taxon>
        <taxon>Pseudomonadota</taxon>
        <taxon>Alphaproteobacteria</taxon>
        <taxon>Hyphomicrobiales</taxon>
        <taxon>Kaistiaceae</taxon>
        <taxon>Kaistia</taxon>
    </lineage>
</organism>
<keyword evidence="2" id="KW-0812">Transmembrane</keyword>
<dbReference type="EMBL" id="FQUP01000001">
    <property type="protein sequence ID" value="SHE65078.1"/>
    <property type="molecule type" value="Genomic_DNA"/>
</dbReference>
<gene>
    <name evidence="3" type="ORF">SAMN02745157_0635</name>
</gene>
<feature type="region of interest" description="Disordered" evidence="1">
    <location>
        <begin position="1"/>
        <end position="20"/>
    </location>
</feature>
<dbReference type="AlphaFoldDB" id="A0A1M4V8A1"/>
<name>A0A1M4V8A1_9HYPH</name>
<evidence type="ECO:0000256" key="2">
    <source>
        <dbReference type="SAM" id="Phobius"/>
    </source>
</evidence>
<accession>A0A1M4V8A1</accession>
<feature type="transmembrane region" description="Helical" evidence="2">
    <location>
        <begin position="108"/>
        <end position="130"/>
    </location>
</feature>
<sequence length="156" mass="16529">MDGIMSNTSEHDTEPLHHGPIGLRDAVDHWGADLGRWPDGALARHGREALLADRSFRAYRDGAHALDIRLKTAAAALDARIAAGSLDRIRAGVLAKAAPRPVRWHRRLAAAAAVVVVAGALGGASSLVFAPQSEDMRVASVVQLDPLLFGPSEFGF</sequence>
<evidence type="ECO:0000256" key="1">
    <source>
        <dbReference type="SAM" id="MobiDB-lite"/>
    </source>
</evidence>
<reference evidence="3 4" key="1">
    <citation type="submission" date="2016-11" db="EMBL/GenBank/DDBJ databases">
        <authorList>
            <person name="Jaros S."/>
            <person name="Januszkiewicz K."/>
            <person name="Wedrychowicz H."/>
        </authorList>
    </citation>
    <scope>NUCLEOTIDE SEQUENCE [LARGE SCALE GENOMIC DNA]</scope>
    <source>
        <strain evidence="3 4">DSM 19436</strain>
    </source>
</reference>
<proteinExistence type="predicted"/>
<protein>
    <submittedName>
        <fullName evidence="3">Uncharacterized protein</fullName>
    </submittedName>
</protein>
<keyword evidence="2" id="KW-1133">Transmembrane helix</keyword>
<dbReference type="STRING" id="1122133.SAMN02745157_0635"/>
<keyword evidence="4" id="KW-1185">Reference proteome</keyword>